<sequence>MLAADRWHPLEGQRRSIQTSYSLSLDAIVVPWTLRLWSPPRRVQMDGRRAVAQAVPGSVRSSERSSEQPGPYFHFVRLFSENQRRFSRLGLRYQQQQQQQQQHGQYRRNSSSSGSAVRRAEADRGEGETGYTG</sequence>
<gene>
    <name evidence="2" type="ORF">EYF80_034105</name>
</gene>
<protein>
    <submittedName>
        <fullName evidence="2">Uncharacterized protein</fullName>
    </submittedName>
</protein>
<organism evidence="2 3">
    <name type="scientific">Liparis tanakae</name>
    <name type="common">Tanaka's snailfish</name>
    <dbReference type="NCBI Taxonomy" id="230148"/>
    <lineage>
        <taxon>Eukaryota</taxon>
        <taxon>Metazoa</taxon>
        <taxon>Chordata</taxon>
        <taxon>Craniata</taxon>
        <taxon>Vertebrata</taxon>
        <taxon>Euteleostomi</taxon>
        <taxon>Actinopterygii</taxon>
        <taxon>Neopterygii</taxon>
        <taxon>Teleostei</taxon>
        <taxon>Neoteleostei</taxon>
        <taxon>Acanthomorphata</taxon>
        <taxon>Eupercaria</taxon>
        <taxon>Perciformes</taxon>
        <taxon>Cottioidei</taxon>
        <taxon>Cottales</taxon>
        <taxon>Liparidae</taxon>
        <taxon>Liparis</taxon>
    </lineage>
</organism>
<feature type="region of interest" description="Disordered" evidence="1">
    <location>
        <begin position="89"/>
        <end position="133"/>
    </location>
</feature>
<dbReference type="Proteomes" id="UP000314294">
    <property type="component" value="Unassembled WGS sequence"/>
</dbReference>
<comment type="caution">
    <text evidence="2">The sequence shown here is derived from an EMBL/GenBank/DDBJ whole genome shotgun (WGS) entry which is preliminary data.</text>
</comment>
<evidence type="ECO:0000313" key="2">
    <source>
        <dbReference type="EMBL" id="TNN55670.1"/>
    </source>
</evidence>
<feature type="compositionally biased region" description="Polar residues" evidence="1">
    <location>
        <begin position="103"/>
        <end position="115"/>
    </location>
</feature>
<accession>A0A4Z2GR01</accession>
<dbReference type="EMBL" id="SRLO01000449">
    <property type="protein sequence ID" value="TNN55670.1"/>
    <property type="molecule type" value="Genomic_DNA"/>
</dbReference>
<dbReference type="AlphaFoldDB" id="A0A4Z2GR01"/>
<feature type="compositionally biased region" description="Basic and acidic residues" evidence="1">
    <location>
        <begin position="118"/>
        <end position="127"/>
    </location>
</feature>
<evidence type="ECO:0000256" key="1">
    <source>
        <dbReference type="SAM" id="MobiDB-lite"/>
    </source>
</evidence>
<name>A0A4Z2GR01_9TELE</name>
<proteinExistence type="predicted"/>
<evidence type="ECO:0000313" key="3">
    <source>
        <dbReference type="Proteomes" id="UP000314294"/>
    </source>
</evidence>
<reference evidence="2 3" key="1">
    <citation type="submission" date="2019-03" db="EMBL/GenBank/DDBJ databases">
        <title>First draft genome of Liparis tanakae, snailfish: a comprehensive survey of snailfish specific genes.</title>
        <authorList>
            <person name="Kim W."/>
            <person name="Song I."/>
            <person name="Jeong J.-H."/>
            <person name="Kim D."/>
            <person name="Kim S."/>
            <person name="Ryu S."/>
            <person name="Song J.Y."/>
            <person name="Lee S.K."/>
        </authorList>
    </citation>
    <scope>NUCLEOTIDE SEQUENCE [LARGE SCALE GENOMIC DNA]</scope>
    <source>
        <tissue evidence="2">Muscle</tissue>
    </source>
</reference>
<keyword evidence="3" id="KW-1185">Reference proteome</keyword>